<dbReference type="InterPro" id="IPR052343">
    <property type="entry name" value="Retrotransposon-Effector_Assoc"/>
</dbReference>
<keyword evidence="4" id="KW-1185">Reference proteome</keyword>
<dbReference type="SUPFAM" id="SSF56672">
    <property type="entry name" value="DNA/RNA polymerases"/>
    <property type="match status" value="1"/>
</dbReference>
<dbReference type="InterPro" id="IPR025558">
    <property type="entry name" value="DUF4283"/>
</dbReference>
<feature type="domain" description="DUF4283" evidence="2">
    <location>
        <begin position="33"/>
        <end position="112"/>
    </location>
</feature>
<dbReference type="PANTHER" id="PTHR46890:SF48">
    <property type="entry name" value="RNA-DIRECTED DNA POLYMERASE"/>
    <property type="match status" value="1"/>
</dbReference>
<dbReference type="SUPFAM" id="SSF56219">
    <property type="entry name" value="DNase I-like"/>
    <property type="match status" value="1"/>
</dbReference>
<dbReference type="OMA" id="MRQANEN"/>
<dbReference type="InterPro" id="IPR036691">
    <property type="entry name" value="Endo/exonu/phosph_ase_sf"/>
</dbReference>
<dbReference type="Proteomes" id="UP000596661">
    <property type="component" value="Chromosome 1"/>
</dbReference>
<dbReference type="PANTHER" id="PTHR46890">
    <property type="entry name" value="NON-LTR RETROLELEMENT REVERSE TRANSCRIPTASE-LIKE PROTEIN-RELATED"/>
    <property type="match status" value="1"/>
</dbReference>
<feature type="compositionally biased region" description="Basic and acidic residues" evidence="1">
    <location>
        <begin position="246"/>
        <end position="258"/>
    </location>
</feature>
<dbReference type="Pfam" id="PF14111">
    <property type="entry name" value="DUF4283"/>
    <property type="match status" value="1"/>
</dbReference>
<dbReference type="InterPro" id="IPR043502">
    <property type="entry name" value="DNA/RNA_pol_sf"/>
</dbReference>
<dbReference type="CDD" id="cd01650">
    <property type="entry name" value="RT_nLTR_like"/>
    <property type="match status" value="1"/>
</dbReference>
<proteinExistence type="predicted"/>
<dbReference type="EMBL" id="UZAU01000081">
    <property type="status" value="NOT_ANNOTATED_CDS"/>
    <property type="molecule type" value="Genomic_DNA"/>
</dbReference>
<name>A0A803NMT2_CANSA</name>
<accession>A0A803NMT2</accession>
<feature type="region of interest" description="Disordered" evidence="1">
    <location>
        <begin position="221"/>
        <end position="269"/>
    </location>
</feature>
<evidence type="ECO:0000313" key="3">
    <source>
        <dbReference type="EnsemblPlants" id="cds.evm.model.01.2831"/>
    </source>
</evidence>
<dbReference type="Gramene" id="evm.model.01.2831">
    <property type="protein sequence ID" value="cds.evm.model.01.2831"/>
    <property type="gene ID" value="evm.TU.01.2831"/>
</dbReference>
<organism evidence="3 4">
    <name type="scientific">Cannabis sativa</name>
    <name type="common">Hemp</name>
    <name type="synonym">Marijuana</name>
    <dbReference type="NCBI Taxonomy" id="3483"/>
    <lineage>
        <taxon>Eukaryota</taxon>
        <taxon>Viridiplantae</taxon>
        <taxon>Streptophyta</taxon>
        <taxon>Embryophyta</taxon>
        <taxon>Tracheophyta</taxon>
        <taxon>Spermatophyta</taxon>
        <taxon>Magnoliopsida</taxon>
        <taxon>eudicotyledons</taxon>
        <taxon>Gunneridae</taxon>
        <taxon>Pentapetalae</taxon>
        <taxon>rosids</taxon>
        <taxon>fabids</taxon>
        <taxon>Rosales</taxon>
        <taxon>Cannabaceae</taxon>
        <taxon>Cannabis</taxon>
    </lineage>
</organism>
<reference evidence="3" key="1">
    <citation type="submission" date="2018-11" db="EMBL/GenBank/DDBJ databases">
        <authorList>
            <person name="Grassa J C."/>
        </authorList>
    </citation>
    <scope>NUCLEOTIDE SEQUENCE [LARGE SCALE GENOMIC DNA]</scope>
</reference>
<dbReference type="Gene3D" id="3.60.10.10">
    <property type="entry name" value="Endonuclease/exonuclease/phosphatase"/>
    <property type="match status" value="1"/>
</dbReference>
<protein>
    <recommendedName>
        <fullName evidence="2">DUF4283 domain-containing protein</fullName>
    </recommendedName>
</protein>
<dbReference type="EnsemblPlants" id="evm.model.01.2831">
    <property type="protein sequence ID" value="cds.evm.model.01.2831"/>
    <property type="gene ID" value="evm.TU.01.2831"/>
</dbReference>
<evidence type="ECO:0000259" key="2">
    <source>
        <dbReference type="Pfam" id="PF14111"/>
    </source>
</evidence>
<evidence type="ECO:0000256" key="1">
    <source>
        <dbReference type="SAM" id="MobiDB-lite"/>
    </source>
</evidence>
<sequence>MDDQYASMTLDEEEMGGLQYGEEDEGLSEIDDRWFLVGRFITDREIDFLAMQHKMASLWRPGRGLYVKELKPNLYLFQFYHEIDVGRVIKGSPWTFDRIQLGFQRLRRGEKPRSVILKKLDFWVQLHGMSKEFMSQRVVKDIGNYIGVFVESDHNNFMGIWRDYLRIRVSIRVDQPLKKENETKEVFDTPSHLLPKPYNMELKAAPRRRNHTIGSRWLRTADDSKNNGKFSKGETSGGFENVQRSLETERRPTVECEHPPSVNRDIPVVEIGNPMNQGSQLLITIYDPRSTGNIHPITTLLDGKGKKQIGGILGSTELIQKNYVSSLDAKRKRMSFDTSDGPGENSSGPSLIIMDSHGPYNEIGDSSHISLKEGGDTLMIPNKDDNPKNLNGGGPWFSSPPRVFIIEAQGRSGGLALLWKTSEEGQVVGYSHHHIDFTVKMEGKPEWRLTGVYARQEGGLPYPQALLQGFQQALSDCELTDMELLGYLFTWERGRGTTNWAEIRLDHALISADWFCLFPQAKLSNLETSPSDHSPILLEPVLETLHIFFRTTCAEVVDEIKCSIFDIVNHDLLLLVSKEEVRKALFQMHPSKSPGPDGTTPGFYQKCWNIVRSDVVNVVHRFFQRRGLKMDISNANVVLIPKKRNPEHVTDLRPIALCDVIYKIITKVMANRMKPFMDKAVSVTQSTFIPGRLISDNILVSFEVLHYLKRKRQGKEGGAFSALIKKYENRGWIHGCKVANGAPRITHMLFADDNYLYCKATAPEAVKVRELLAKFENASGQQVSLNKSSIFYSINTSEATRMHLNHVLQMRQANENSTYLGLPSTMGRNKTDVLGYLKDRVRKRLQGWEGTFLSRAGKEILVKTVAQTLPSYAMSVFLLPLEISIEIEKLMAKFWWKSSLKTMEEFIGCLGKNSASITMWAEWDSGILIWRF</sequence>
<evidence type="ECO:0000313" key="4">
    <source>
        <dbReference type="Proteomes" id="UP000596661"/>
    </source>
</evidence>
<dbReference type="AlphaFoldDB" id="A0A803NMT2"/>
<reference evidence="3" key="2">
    <citation type="submission" date="2021-03" db="UniProtKB">
        <authorList>
            <consortium name="EnsemblPlants"/>
        </authorList>
    </citation>
    <scope>IDENTIFICATION</scope>
</reference>